<name>A0A4D4J5J9_9PSEU</name>
<organism evidence="3 4">
    <name type="scientific">Gandjariella thermophila</name>
    <dbReference type="NCBI Taxonomy" id="1931992"/>
    <lineage>
        <taxon>Bacteria</taxon>
        <taxon>Bacillati</taxon>
        <taxon>Actinomycetota</taxon>
        <taxon>Actinomycetes</taxon>
        <taxon>Pseudonocardiales</taxon>
        <taxon>Pseudonocardiaceae</taxon>
        <taxon>Gandjariella</taxon>
    </lineage>
</organism>
<keyword evidence="4" id="KW-1185">Reference proteome</keyword>
<dbReference type="EMBL" id="BJFL01000009">
    <property type="protein sequence ID" value="GDY30744.1"/>
    <property type="molecule type" value="Genomic_DNA"/>
</dbReference>
<keyword evidence="1" id="KW-0472">Membrane</keyword>
<feature type="domain" description="Putative Flp pilus-assembly TadG-like N-terminal" evidence="2">
    <location>
        <begin position="11"/>
        <end position="57"/>
    </location>
</feature>
<dbReference type="AlphaFoldDB" id="A0A4D4J5J9"/>
<accession>A0A4D4J5J9</accession>
<proteinExistence type="predicted"/>
<dbReference type="Pfam" id="PF13400">
    <property type="entry name" value="Tad"/>
    <property type="match status" value="1"/>
</dbReference>
<dbReference type="OrthoDB" id="3701242at2"/>
<evidence type="ECO:0000313" key="3">
    <source>
        <dbReference type="EMBL" id="GDY30744.1"/>
    </source>
</evidence>
<comment type="caution">
    <text evidence="3">The sequence shown here is derived from an EMBL/GenBank/DDBJ whole genome shotgun (WGS) entry which is preliminary data.</text>
</comment>
<sequence>MGRSTEPGDRGSATVWVVAVIAAVLVVTTAGVYLGAAVVTRHRAAAAADLAALGAAVDGVSGESPACERAAWVAERMGTALVSCHLDGWDALVEVTSRPPEPLARFGTARARARAGPAEN</sequence>
<evidence type="ECO:0000259" key="2">
    <source>
        <dbReference type="Pfam" id="PF13400"/>
    </source>
</evidence>
<gene>
    <name evidence="3" type="ORF">GTS_23770</name>
</gene>
<evidence type="ECO:0000313" key="4">
    <source>
        <dbReference type="Proteomes" id="UP000298860"/>
    </source>
</evidence>
<dbReference type="Proteomes" id="UP000298860">
    <property type="component" value="Unassembled WGS sequence"/>
</dbReference>
<keyword evidence="1" id="KW-0812">Transmembrane</keyword>
<reference evidence="4" key="1">
    <citation type="submission" date="2019-04" db="EMBL/GenBank/DDBJ databases">
        <title>Draft genome sequence of Pseudonocardiaceae bacterium SL3-2-4.</title>
        <authorList>
            <person name="Ningsih F."/>
            <person name="Yokota A."/>
            <person name="Sakai Y."/>
            <person name="Nanatani K."/>
            <person name="Yabe S."/>
            <person name="Oetari A."/>
            <person name="Sjamsuridzal W."/>
        </authorList>
    </citation>
    <scope>NUCLEOTIDE SEQUENCE [LARGE SCALE GENOMIC DNA]</scope>
    <source>
        <strain evidence="4">SL3-2-4</strain>
    </source>
</reference>
<dbReference type="InterPro" id="IPR021202">
    <property type="entry name" value="Rv3654c-like"/>
</dbReference>
<protein>
    <recommendedName>
        <fullName evidence="2">Putative Flp pilus-assembly TadG-like N-terminal domain-containing protein</fullName>
    </recommendedName>
</protein>
<feature type="transmembrane region" description="Helical" evidence="1">
    <location>
        <begin position="13"/>
        <end position="34"/>
    </location>
</feature>
<keyword evidence="1" id="KW-1133">Transmembrane helix</keyword>
<evidence type="ECO:0000256" key="1">
    <source>
        <dbReference type="SAM" id="Phobius"/>
    </source>
</evidence>
<dbReference type="RefSeq" id="WP_137813849.1">
    <property type="nucleotide sequence ID" value="NZ_BJFL01000009.1"/>
</dbReference>
<dbReference type="NCBIfam" id="TIGR03816">
    <property type="entry name" value="tadE_like_DECH"/>
    <property type="match status" value="1"/>
</dbReference>
<dbReference type="InterPro" id="IPR028087">
    <property type="entry name" value="Tad_N"/>
</dbReference>